<dbReference type="InterPro" id="IPR000182">
    <property type="entry name" value="GNAT_dom"/>
</dbReference>
<dbReference type="Gene3D" id="3.40.630.30">
    <property type="match status" value="1"/>
</dbReference>
<gene>
    <name evidence="4" type="ORF">N495_06035</name>
</gene>
<dbReference type="HOGENOM" id="CLU_111226_4_0_9"/>
<dbReference type="EMBL" id="JXSU01000007">
    <property type="protein sequence ID" value="KIS23162.1"/>
    <property type="molecule type" value="Genomic_DNA"/>
</dbReference>
<dbReference type="GO" id="GO:0016747">
    <property type="term" value="F:acyltransferase activity, transferring groups other than amino-acyl groups"/>
    <property type="evidence" value="ECO:0007669"/>
    <property type="project" value="InterPro"/>
</dbReference>
<evidence type="ECO:0000313" key="4">
    <source>
        <dbReference type="EMBL" id="KIS23162.1"/>
    </source>
</evidence>
<organism evidence="4 5">
    <name type="scientific">Clostridium botulinum B2 450</name>
    <dbReference type="NCBI Taxonomy" id="1379739"/>
    <lineage>
        <taxon>Bacteria</taxon>
        <taxon>Bacillati</taxon>
        <taxon>Bacillota</taxon>
        <taxon>Clostridia</taxon>
        <taxon>Eubacteriales</taxon>
        <taxon>Clostridiaceae</taxon>
        <taxon>Clostridium</taxon>
    </lineage>
</organism>
<keyword evidence="1" id="KW-0808">Transferase</keyword>
<proteinExistence type="predicted"/>
<protein>
    <submittedName>
        <fullName evidence="4">Diadenosine tetraphosphatase</fullName>
    </submittedName>
</protein>
<dbReference type="PANTHER" id="PTHR43420">
    <property type="entry name" value="ACETYLTRANSFERASE"/>
    <property type="match status" value="1"/>
</dbReference>
<dbReference type="OrthoDB" id="9127144at2"/>
<dbReference type="RefSeq" id="WP_003487162.1">
    <property type="nucleotide sequence ID" value="NZ_JXSU01000007.1"/>
</dbReference>
<comment type="caution">
    <text evidence="4">The sequence shown here is derived from an EMBL/GenBank/DDBJ whole genome shotgun (WGS) entry which is preliminary data.</text>
</comment>
<dbReference type="InterPro" id="IPR050680">
    <property type="entry name" value="YpeA/RimI_acetyltransf"/>
</dbReference>
<keyword evidence="2" id="KW-0012">Acyltransferase</keyword>
<evidence type="ECO:0000259" key="3">
    <source>
        <dbReference type="PROSITE" id="PS51186"/>
    </source>
</evidence>
<dbReference type="PANTHER" id="PTHR43420:SF47">
    <property type="entry name" value="N-ACETYLTRANSFERASE DOMAIN-CONTAINING PROTEIN"/>
    <property type="match status" value="1"/>
</dbReference>
<dbReference type="AlphaFoldDB" id="A0A0D1BTR8"/>
<dbReference type="PATRIC" id="fig|1379739.3.peg.1536"/>
<feature type="domain" description="N-acetyltransferase" evidence="3">
    <location>
        <begin position="3"/>
        <end position="161"/>
    </location>
</feature>
<name>A0A0D1BTR8_CLOBO</name>
<evidence type="ECO:0000256" key="2">
    <source>
        <dbReference type="ARBA" id="ARBA00023315"/>
    </source>
</evidence>
<dbReference type="InterPro" id="IPR016181">
    <property type="entry name" value="Acyl_CoA_acyltransferase"/>
</dbReference>
<dbReference type="Pfam" id="PF00583">
    <property type="entry name" value="Acetyltransf_1"/>
    <property type="match status" value="1"/>
</dbReference>
<dbReference type="CDD" id="cd04301">
    <property type="entry name" value="NAT_SF"/>
    <property type="match status" value="1"/>
</dbReference>
<dbReference type="SUPFAM" id="SSF55729">
    <property type="entry name" value="Acyl-CoA N-acyltransferases (Nat)"/>
    <property type="match status" value="1"/>
</dbReference>
<reference evidence="4 5" key="1">
    <citation type="submission" date="2014-06" db="EMBL/GenBank/DDBJ databases">
        <title>Genome characterization of distinct group I Clostridium botulinum lineages.</title>
        <authorList>
            <person name="Giordani F."/>
            <person name="Anselmo A."/>
            <person name="Fillo S."/>
            <person name="Palozzi A.M."/>
            <person name="Fortunato A."/>
            <person name="Gentile B."/>
            <person name="Ciammaruconi A."/>
            <person name="Anniballi F."/>
            <person name="De Medici D."/>
            <person name="Lista F."/>
        </authorList>
    </citation>
    <scope>NUCLEOTIDE SEQUENCE [LARGE SCALE GENOMIC DNA]</scope>
    <source>
        <strain evidence="4 5">B2 450</strain>
    </source>
</reference>
<dbReference type="Proteomes" id="UP000032250">
    <property type="component" value="Unassembled WGS sequence"/>
</dbReference>
<evidence type="ECO:0000256" key="1">
    <source>
        <dbReference type="ARBA" id="ARBA00022679"/>
    </source>
</evidence>
<dbReference type="PROSITE" id="PS51186">
    <property type="entry name" value="GNAT"/>
    <property type="match status" value="1"/>
</dbReference>
<sequence>MNLFFKEITIDNFYDCILLSTNDNGSHYVFEEFVDSVAFSIAISKVEPKLKPKIIFVEEDMVGFTLYGYCEMEKHYKIWTILIDHKFQGKGFGKAALQKIIEELKNNKDCNEIYLNFHPKNIRAKKLYESLGFKYTGEKIWINKKLYEDVYSEIYEGINYELLYKLSL</sequence>
<accession>A0A0D1BTR8</accession>
<evidence type="ECO:0000313" key="5">
    <source>
        <dbReference type="Proteomes" id="UP000032250"/>
    </source>
</evidence>